<organism evidence="7 8">
    <name type="scientific">Cohnella herbarum</name>
    <dbReference type="NCBI Taxonomy" id="2728023"/>
    <lineage>
        <taxon>Bacteria</taxon>
        <taxon>Bacillati</taxon>
        <taxon>Bacillota</taxon>
        <taxon>Bacilli</taxon>
        <taxon>Bacillales</taxon>
        <taxon>Paenibacillaceae</taxon>
        <taxon>Cohnella</taxon>
    </lineage>
</organism>
<dbReference type="SMART" id="SM00448">
    <property type="entry name" value="REC"/>
    <property type="match status" value="1"/>
</dbReference>
<evidence type="ECO:0000259" key="5">
    <source>
        <dbReference type="PROSITE" id="PS01124"/>
    </source>
</evidence>
<dbReference type="GO" id="GO:0003700">
    <property type="term" value="F:DNA-binding transcription factor activity"/>
    <property type="evidence" value="ECO:0007669"/>
    <property type="project" value="InterPro"/>
</dbReference>
<dbReference type="InterPro" id="IPR011006">
    <property type="entry name" value="CheY-like_superfamily"/>
</dbReference>
<dbReference type="RefSeq" id="WP_169283611.1">
    <property type="nucleotide sequence ID" value="NZ_CP051680.1"/>
</dbReference>
<dbReference type="PANTHER" id="PTHR43280:SF2">
    <property type="entry name" value="HTH-TYPE TRANSCRIPTIONAL REGULATOR EXSA"/>
    <property type="match status" value="1"/>
</dbReference>
<gene>
    <name evidence="7" type="ORF">HH215_32115</name>
</gene>
<reference evidence="7 8" key="1">
    <citation type="submission" date="2020-04" db="EMBL/GenBank/DDBJ databases">
        <title>Genome sequencing of novel species.</title>
        <authorList>
            <person name="Heo J."/>
            <person name="Kim S.-J."/>
            <person name="Kim J.-S."/>
            <person name="Hong S.-B."/>
            <person name="Kwon S.-W."/>
        </authorList>
    </citation>
    <scope>NUCLEOTIDE SEQUENCE [LARGE SCALE GENOMIC DNA]</scope>
    <source>
        <strain evidence="7 8">MFER-1</strain>
    </source>
</reference>
<sequence>MRTQTIMIVDDEPRTRQGLKRILETKENGHYEIVTADNGHAALELLEDREIDLIVTDIRMPEINGLHLIGKIMDKQLTHKPSVILISGYAEFDYAQQAIQLGVVNYLLKPISKEKFLSAVEQALEAGEERNRINMMSKIADLKLSAEEYSTVRKPVEDALLYVDEHLGQMFGLREVADHIQLNPSYFSALFKEQMHMNFSEYVTRRKLQRAKEMLLLTKLPIAEIAERVGYQTTKYFHKLFKEYEGCSPGQFRSEMLEPGTEIQK</sequence>
<evidence type="ECO:0000313" key="8">
    <source>
        <dbReference type="Proteomes" id="UP000502248"/>
    </source>
</evidence>
<accession>A0A7Z2ZQT1</accession>
<keyword evidence="8" id="KW-1185">Reference proteome</keyword>
<dbReference type="PROSITE" id="PS50110">
    <property type="entry name" value="RESPONSE_REGULATORY"/>
    <property type="match status" value="1"/>
</dbReference>
<evidence type="ECO:0000259" key="6">
    <source>
        <dbReference type="PROSITE" id="PS50110"/>
    </source>
</evidence>
<name>A0A7Z2ZQT1_9BACL</name>
<keyword evidence="3" id="KW-0804">Transcription</keyword>
<dbReference type="SMART" id="SM00342">
    <property type="entry name" value="HTH_ARAC"/>
    <property type="match status" value="1"/>
</dbReference>
<dbReference type="EMBL" id="CP051680">
    <property type="protein sequence ID" value="QJD87367.1"/>
    <property type="molecule type" value="Genomic_DNA"/>
</dbReference>
<evidence type="ECO:0000313" key="7">
    <source>
        <dbReference type="EMBL" id="QJD87367.1"/>
    </source>
</evidence>
<dbReference type="CDD" id="cd17536">
    <property type="entry name" value="REC_YesN-like"/>
    <property type="match status" value="1"/>
</dbReference>
<dbReference type="InterPro" id="IPR001789">
    <property type="entry name" value="Sig_transdc_resp-reg_receiver"/>
</dbReference>
<dbReference type="InterPro" id="IPR018060">
    <property type="entry name" value="HTH_AraC"/>
</dbReference>
<dbReference type="AlphaFoldDB" id="A0A7Z2ZQT1"/>
<dbReference type="Gene3D" id="1.10.10.60">
    <property type="entry name" value="Homeodomain-like"/>
    <property type="match status" value="2"/>
</dbReference>
<protein>
    <submittedName>
        <fullName evidence="7">Response regulator</fullName>
    </submittedName>
</protein>
<dbReference type="Gene3D" id="3.40.50.2300">
    <property type="match status" value="1"/>
</dbReference>
<evidence type="ECO:0000256" key="4">
    <source>
        <dbReference type="PROSITE-ProRule" id="PRU00169"/>
    </source>
</evidence>
<keyword evidence="1" id="KW-0805">Transcription regulation</keyword>
<dbReference type="SUPFAM" id="SSF46689">
    <property type="entry name" value="Homeodomain-like"/>
    <property type="match status" value="2"/>
</dbReference>
<dbReference type="Pfam" id="PF12833">
    <property type="entry name" value="HTH_18"/>
    <property type="match status" value="1"/>
</dbReference>
<dbReference type="PROSITE" id="PS01124">
    <property type="entry name" value="HTH_ARAC_FAMILY_2"/>
    <property type="match status" value="1"/>
</dbReference>
<dbReference type="KEGG" id="cheb:HH215_32115"/>
<dbReference type="Pfam" id="PF00072">
    <property type="entry name" value="Response_reg"/>
    <property type="match status" value="1"/>
</dbReference>
<keyword evidence="2" id="KW-0238">DNA-binding</keyword>
<feature type="domain" description="Response regulatory" evidence="6">
    <location>
        <begin position="5"/>
        <end position="124"/>
    </location>
</feature>
<evidence type="ECO:0000256" key="1">
    <source>
        <dbReference type="ARBA" id="ARBA00023015"/>
    </source>
</evidence>
<feature type="domain" description="HTH araC/xylS-type" evidence="5">
    <location>
        <begin position="157"/>
        <end position="255"/>
    </location>
</feature>
<evidence type="ECO:0000256" key="2">
    <source>
        <dbReference type="ARBA" id="ARBA00023125"/>
    </source>
</evidence>
<feature type="modified residue" description="4-aspartylphosphate" evidence="4">
    <location>
        <position position="57"/>
    </location>
</feature>
<dbReference type="InterPro" id="IPR009057">
    <property type="entry name" value="Homeodomain-like_sf"/>
</dbReference>
<proteinExistence type="predicted"/>
<dbReference type="PANTHER" id="PTHR43280">
    <property type="entry name" value="ARAC-FAMILY TRANSCRIPTIONAL REGULATOR"/>
    <property type="match status" value="1"/>
</dbReference>
<dbReference type="GO" id="GO:0000160">
    <property type="term" value="P:phosphorelay signal transduction system"/>
    <property type="evidence" value="ECO:0007669"/>
    <property type="project" value="InterPro"/>
</dbReference>
<dbReference type="Proteomes" id="UP000502248">
    <property type="component" value="Chromosome"/>
</dbReference>
<dbReference type="GO" id="GO:0043565">
    <property type="term" value="F:sequence-specific DNA binding"/>
    <property type="evidence" value="ECO:0007669"/>
    <property type="project" value="InterPro"/>
</dbReference>
<keyword evidence="4" id="KW-0597">Phosphoprotein</keyword>
<dbReference type="InterPro" id="IPR020449">
    <property type="entry name" value="Tscrpt_reg_AraC-type_HTH"/>
</dbReference>
<dbReference type="SUPFAM" id="SSF52172">
    <property type="entry name" value="CheY-like"/>
    <property type="match status" value="1"/>
</dbReference>
<dbReference type="InterPro" id="IPR018062">
    <property type="entry name" value="HTH_AraC-typ_CS"/>
</dbReference>
<dbReference type="PRINTS" id="PR00032">
    <property type="entry name" value="HTHARAC"/>
</dbReference>
<evidence type="ECO:0000256" key="3">
    <source>
        <dbReference type="ARBA" id="ARBA00023163"/>
    </source>
</evidence>
<dbReference type="PROSITE" id="PS00041">
    <property type="entry name" value="HTH_ARAC_FAMILY_1"/>
    <property type="match status" value="1"/>
</dbReference>